<sequence length="64" mass="6776">MPNYTVTWVINADEAATPREAAQQVADAYFAPHIAGGGEDTACCFTVTNDATGEVVQVDLSQDE</sequence>
<dbReference type="EMBL" id="MT143896">
    <property type="protein sequence ID" value="QJH92471.1"/>
    <property type="molecule type" value="Genomic_DNA"/>
</dbReference>
<proteinExistence type="predicted"/>
<name>A0A6M3M798_9ZZZZ</name>
<protein>
    <submittedName>
        <fullName evidence="1">Uncharacterized protein</fullName>
    </submittedName>
</protein>
<accession>A0A6M3M798</accession>
<organism evidence="1">
    <name type="scientific">viral metagenome</name>
    <dbReference type="NCBI Taxonomy" id="1070528"/>
    <lineage>
        <taxon>unclassified sequences</taxon>
        <taxon>metagenomes</taxon>
        <taxon>organismal metagenomes</taxon>
    </lineage>
</organism>
<reference evidence="1" key="1">
    <citation type="submission" date="2020-03" db="EMBL/GenBank/DDBJ databases">
        <title>The deep terrestrial virosphere.</title>
        <authorList>
            <person name="Holmfeldt K."/>
            <person name="Nilsson E."/>
            <person name="Simone D."/>
            <person name="Lopez-Fernandez M."/>
            <person name="Wu X."/>
            <person name="de Brujin I."/>
            <person name="Lundin D."/>
            <person name="Andersson A."/>
            <person name="Bertilsson S."/>
            <person name="Dopson M."/>
        </authorList>
    </citation>
    <scope>NUCLEOTIDE SEQUENCE</scope>
    <source>
        <strain evidence="1">MM171A00102</strain>
        <strain evidence="2">MM171B00096</strain>
    </source>
</reference>
<gene>
    <name evidence="1" type="ORF">MM171A00102_0064</name>
    <name evidence="2" type="ORF">MM171B00096_0033</name>
</gene>
<dbReference type="AlphaFoldDB" id="A0A6M3M798"/>
<evidence type="ECO:0000313" key="2">
    <source>
        <dbReference type="EMBL" id="QJH92471.1"/>
    </source>
</evidence>
<evidence type="ECO:0000313" key="1">
    <source>
        <dbReference type="EMBL" id="QJB01505.1"/>
    </source>
</evidence>
<dbReference type="EMBL" id="MT143709">
    <property type="protein sequence ID" value="QJB01505.1"/>
    <property type="molecule type" value="Genomic_DNA"/>
</dbReference>